<dbReference type="Ensembl" id="ENSOTST00005102768.2">
    <property type="protein sequence ID" value="ENSOTSP00005094829.2"/>
    <property type="gene ID" value="ENSOTSG00005044185.2"/>
</dbReference>
<feature type="region of interest" description="Disordered" evidence="2">
    <location>
        <begin position="240"/>
        <end position="282"/>
    </location>
</feature>
<dbReference type="AlphaFoldDB" id="A0A8C8JL80"/>
<organism evidence="3 4">
    <name type="scientific">Oncorhynchus tshawytscha</name>
    <name type="common">Chinook salmon</name>
    <name type="synonym">Salmo tshawytscha</name>
    <dbReference type="NCBI Taxonomy" id="74940"/>
    <lineage>
        <taxon>Eukaryota</taxon>
        <taxon>Metazoa</taxon>
        <taxon>Chordata</taxon>
        <taxon>Craniata</taxon>
        <taxon>Vertebrata</taxon>
        <taxon>Euteleostomi</taxon>
        <taxon>Actinopterygii</taxon>
        <taxon>Neopterygii</taxon>
        <taxon>Teleostei</taxon>
        <taxon>Protacanthopterygii</taxon>
        <taxon>Salmoniformes</taxon>
        <taxon>Salmonidae</taxon>
        <taxon>Salmoninae</taxon>
        <taxon>Oncorhynchus</taxon>
    </lineage>
</organism>
<gene>
    <name evidence="3" type="primary">ARMH4</name>
</gene>
<dbReference type="GO" id="GO:0042157">
    <property type="term" value="P:lipoprotein metabolic process"/>
    <property type="evidence" value="ECO:0007669"/>
    <property type="project" value="InterPro"/>
</dbReference>
<feature type="region of interest" description="Disordered" evidence="2">
    <location>
        <begin position="712"/>
        <end position="736"/>
    </location>
</feature>
<proteinExistence type="inferred from homology"/>
<evidence type="ECO:0000256" key="2">
    <source>
        <dbReference type="SAM" id="MobiDB-lite"/>
    </source>
</evidence>
<feature type="compositionally biased region" description="Basic and acidic residues" evidence="2">
    <location>
        <begin position="727"/>
        <end position="736"/>
    </location>
</feature>
<dbReference type="Gene3D" id="1.20.1170.10">
    <property type="match status" value="1"/>
</dbReference>
<dbReference type="PANTHER" id="PTHR14096">
    <property type="entry name" value="APOLIPOPROTEIN L"/>
    <property type="match status" value="1"/>
</dbReference>
<dbReference type="GO" id="GO:0005576">
    <property type="term" value="C:extracellular region"/>
    <property type="evidence" value="ECO:0007669"/>
    <property type="project" value="InterPro"/>
</dbReference>
<reference evidence="3" key="1">
    <citation type="submission" date="2025-08" db="UniProtKB">
        <authorList>
            <consortium name="Ensembl"/>
        </authorList>
    </citation>
    <scope>IDENTIFICATION</scope>
</reference>
<dbReference type="GO" id="GO:0006869">
    <property type="term" value="P:lipid transport"/>
    <property type="evidence" value="ECO:0007669"/>
    <property type="project" value="InterPro"/>
</dbReference>
<protein>
    <submittedName>
        <fullName evidence="3">Uncharacterized protein</fullName>
    </submittedName>
</protein>
<dbReference type="Proteomes" id="UP000694402">
    <property type="component" value="Unassembled WGS sequence"/>
</dbReference>
<comment type="similarity">
    <text evidence="1">Belongs to the apolipoprotein L family.</text>
</comment>
<feature type="compositionally biased region" description="Polar residues" evidence="2">
    <location>
        <begin position="195"/>
        <end position="208"/>
    </location>
</feature>
<evidence type="ECO:0000313" key="4">
    <source>
        <dbReference type="Proteomes" id="UP000694402"/>
    </source>
</evidence>
<keyword evidence="4" id="KW-1185">Reference proteome</keyword>
<feature type="region of interest" description="Disordered" evidence="2">
    <location>
        <begin position="295"/>
        <end position="353"/>
    </location>
</feature>
<feature type="compositionally biased region" description="Low complexity" evidence="2">
    <location>
        <begin position="131"/>
        <end position="143"/>
    </location>
</feature>
<feature type="compositionally biased region" description="Polar residues" evidence="2">
    <location>
        <begin position="321"/>
        <end position="339"/>
    </location>
</feature>
<feature type="compositionally biased region" description="Acidic residues" evidence="2">
    <location>
        <begin position="712"/>
        <end position="726"/>
    </location>
</feature>
<feature type="region of interest" description="Disordered" evidence="2">
    <location>
        <begin position="126"/>
        <end position="220"/>
    </location>
</feature>
<feature type="compositionally biased region" description="Low complexity" evidence="2">
    <location>
        <begin position="301"/>
        <end position="319"/>
    </location>
</feature>
<dbReference type="Pfam" id="PF05461">
    <property type="entry name" value="ApoL"/>
    <property type="match status" value="1"/>
</dbReference>
<feature type="compositionally biased region" description="Low complexity" evidence="2">
    <location>
        <begin position="209"/>
        <end position="220"/>
    </location>
</feature>
<dbReference type="GeneTree" id="ENSGT01030000234599"/>
<evidence type="ECO:0000313" key="3">
    <source>
        <dbReference type="Ensembl" id="ENSOTSP00005094829.2"/>
    </source>
</evidence>
<dbReference type="PANTHER" id="PTHR14096:SF61">
    <property type="entry name" value="APOLIPOPROTEIN L6-LIKE"/>
    <property type="match status" value="1"/>
</dbReference>
<sequence>MSNPTAHRLNKENDTSSKSQRTGMMGVMQKVNPFKTTTQASSTASTATDPVSEKTVDGNVPEVKQNLGMFKGVTQKVNPFRSSTQVRKEDPPKDTVDQEKLPEGKQVFQNPGMFTGMMQKVNPFKSTAQTQDSQSIHSDLSSSAGSLAENTTTERQVRKEDPSTDTVGHQVTAKLPEAKQNPGMFTGMMQKVNPFKSTAQNQDTQAVHSNLSSSADSLASTGRRVIKDDPLTDCVDHHATEKLPESKPDTQSIHSDLSSSSGSLAESNSSAGKQNPGMFKGMMQKVNPFKSTALTQETQPSYSDSSSSSDSLSDTSVFSPAENQTVWYTDSEATSSVKSGPQPPQENKKKTGTFQIRRILPGALFGYEAKNTESQPTAQAGLVDVQTLEMAAVPVPGEGNPPDSEDKEEGLMDWWQTVEGWETWKESNTFDADEGEMAVEAVADRVFMAARLFVRLFNQRGASLQQRILELLSLADAADSFHKKTVKASVGGGVASVAGSITTITGLILAPFTMGTSLIVTAVGIGVATAGGVASASANITDTVHSKTDRKKVEKMIQDYQEEMKDIKECLDFLQVGMETLEEWDFDQYVDSISKKYLNQNVKHVMKEGGRAGKALLINTESLINTVQVLNVAGGAAKAAQVMSVTTGVMSGLFLALDVFFLAKDSIELNKGAKTEFAGKIREVCKDLQNGLLELNRIKEQLQKTMDGIEVVEEEEEEEEEEVYESDPEKLAQLEE</sequence>
<feature type="compositionally biased region" description="Basic and acidic residues" evidence="2">
    <location>
        <begin position="86"/>
        <end position="103"/>
    </location>
</feature>
<feature type="region of interest" description="Disordered" evidence="2">
    <location>
        <begin position="1"/>
        <end position="110"/>
    </location>
</feature>
<dbReference type="GO" id="GO:0008289">
    <property type="term" value="F:lipid binding"/>
    <property type="evidence" value="ECO:0007669"/>
    <property type="project" value="InterPro"/>
</dbReference>
<feature type="compositionally biased region" description="Polar residues" evidence="2">
    <location>
        <begin position="75"/>
        <end position="85"/>
    </location>
</feature>
<feature type="compositionally biased region" description="Low complexity" evidence="2">
    <location>
        <begin position="252"/>
        <end position="270"/>
    </location>
</feature>
<accession>A0A8C8JL80</accession>
<feature type="compositionally biased region" description="Polar residues" evidence="2">
    <location>
        <begin position="144"/>
        <end position="154"/>
    </location>
</feature>
<dbReference type="GO" id="GO:0016020">
    <property type="term" value="C:membrane"/>
    <property type="evidence" value="ECO:0007669"/>
    <property type="project" value="TreeGrafter"/>
</dbReference>
<feature type="compositionally biased region" description="Low complexity" evidence="2">
    <location>
        <begin position="36"/>
        <end position="48"/>
    </location>
</feature>
<name>A0A8C8JL80_ONCTS</name>
<reference evidence="3" key="2">
    <citation type="submission" date="2025-09" db="UniProtKB">
        <authorList>
            <consortium name="Ensembl"/>
        </authorList>
    </citation>
    <scope>IDENTIFICATION</scope>
</reference>
<evidence type="ECO:0000256" key="1">
    <source>
        <dbReference type="ARBA" id="ARBA00010090"/>
    </source>
</evidence>
<dbReference type="InterPro" id="IPR008405">
    <property type="entry name" value="ApoL"/>
</dbReference>